<accession>A0A2W2BPW0</accession>
<keyword evidence="1" id="KW-1133">Transmembrane helix</keyword>
<evidence type="ECO:0008006" key="4">
    <source>
        <dbReference type="Google" id="ProtNLM"/>
    </source>
</evidence>
<evidence type="ECO:0000256" key="1">
    <source>
        <dbReference type="SAM" id="Phobius"/>
    </source>
</evidence>
<dbReference type="AlphaFoldDB" id="A0A2W2BPW0"/>
<sequence length="385" mass="40917">MGAGAAPEGGMIYEPDPAAIAADLADDGVHVDPALADQFTADQLSGLAAMVDGADPAVHVLVVPLTYDSDVSANQLVAQVHRAAPADGVYFVARYSGVDAWRVEATSYNAVTNNEDALATYVAGDRYPSDLALQVTETVEIFTGGTAEQEYAELYPDSETATSTGSDDSQVLGMDPPVAIGLGVVLVAVVGWWLLRRRRPRGDVALKRRALRRISSAQTQEWRRRAETETAALGDRIRALEIEHGDDSATWAAALDHYQAATAILDRSDAAADAIGALVLARRGDDALSHAADGRTWTPSAACFFNPLHGPATTKAKWKTAAGRRDVPCCAACARDLGKRREPEILDLPTGDTVVHYMDAGVEPWASTGFGALAPDLLDRLQDPR</sequence>
<protein>
    <recommendedName>
        <fullName evidence="4">TPM domain-containing protein</fullName>
    </recommendedName>
</protein>
<comment type="caution">
    <text evidence="2">The sequence shown here is derived from an EMBL/GenBank/DDBJ whole genome shotgun (WGS) entry which is preliminary data.</text>
</comment>
<organism evidence="2 3">
    <name type="scientific">Jiangella anatolica</name>
    <dbReference type="NCBI Taxonomy" id="2670374"/>
    <lineage>
        <taxon>Bacteria</taxon>
        <taxon>Bacillati</taxon>
        <taxon>Actinomycetota</taxon>
        <taxon>Actinomycetes</taxon>
        <taxon>Jiangellales</taxon>
        <taxon>Jiangellaceae</taxon>
        <taxon>Jiangella</taxon>
    </lineage>
</organism>
<keyword evidence="3" id="KW-1185">Reference proteome</keyword>
<gene>
    <name evidence="2" type="ORF">C1I92_16755</name>
</gene>
<feature type="transmembrane region" description="Helical" evidence="1">
    <location>
        <begin position="178"/>
        <end position="195"/>
    </location>
</feature>
<dbReference type="EMBL" id="POTW01000039">
    <property type="protein sequence ID" value="PZF82384.1"/>
    <property type="molecule type" value="Genomic_DNA"/>
</dbReference>
<dbReference type="Proteomes" id="UP000248764">
    <property type="component" value="Unassembled WGS sequence"/>
</dbReference>
<keyword evidence="1" id="KW-0472">Membrane</keyword>
<evidence type="ECO:0000313" key="3">
    <source>
        <dbReference type="Proteomes" id="UP000248764"/>
    </source>
</evidence>
<name>A0A2W2BPW0_9ACTN</name>
<proteinExistence type="predicted"/>
<keyword evidence="1" id="KW-0812">Transmembrane</keyword>
<reference evidence="2 3" key="1">
    <citation type="submission" date="2018-01" db="EMBL/GenBank/DDBJ databases">
        <title>Draft genome sequence of Jiangella sp. GTF31.</title>
        <authorList>
            <person name="Sahin N."/>
            <person name="Ay H."/>
            <person name="Saygin H."/>
        </authorList>
    </citation>
    <scope>NUCLEOTIDE SEQUENCE [LARGE SCALE GENOMIC DNA]</scope>
    <source>
        <strain evidence="2 3">GTF31</strain>
    </source>
</reference>
<evidence type="ECO:0000313" key="2">
    <source>
        <dbReference type="EMBL" id="PZF82384.1"/>
    </source>
</evidence>